<dbReference type="Pfam" id="PF04268">
    <property type="entry name" value="SoxG"/>
    <property type="match status" value="1"/>
</dbReference>
<reference evidence="1 2" key="1">
    <citation type="submission" date="2019-11" db="EMBL/GenBank/DDBJ databases">
        <authorList>
            <person name="Li X.-J."/>
            <person name="Feng X.-M."/>
        </authorList>
    </citation>
    <scope>NUCLEOTIDE SEQUENCE [LARGE SCALE GENOMIC DNA]</scope>
    <source>
        <strain evidence="1 2">XMNu-373</strain>
    </source>
</reference>
<dbReference type="Proteomes" id="UP000460435">
    <property type="component" value="Unassembled WGS sequence"/>
</dbReference>
<organism evidence="1 2">
    <name type="scientific">Phytoactinopolyspora mesophila</name>
    <dbReference type="NCBI Taxonomy" id="2650750"/>
    <lineage>
        <taxon>Bacteria</taxon>
        <taxon>Bacillati</taxon>
        <taxon>Actinomycetota</taxon>
        <taxon>Actinomycetes</taxon>
        <taxon>Jiangellales</taxon>
        <taxon>Jiangellaceae</taxon>
        <taxon>Phytoactinopolyspora</taxon>
    </lineage>
</organism>
<name>A0A7K3M472_9ACTN</name>
<proteinExistence type="predicted"/>
<dbReference type="InterPro" id="IPR007375">
    <property type="entry name" value="SoxG"/>
</dbReference>
<accession>A0A7K3M472</accession>
<evidence type="ECO:0000313" key="1">
    <source>
        <dbReference type="EMBL" id="NDL57228.1"/>
    </source>
</evidence>
<dbReference type="Gene3D" id="3.30.1360.120">
    <property type="entry name" value="Probable tRNA modification gtpase trme, domain 1"/>
    <property type="match status" value="1"/>
</dbReference>
<evidence type="ECO:0008006" key="3">
    <source>
        <dbReference type="Google" id="ProtNLM"/>
    </source>
</evidence>
<dbReference type="Gene3D" id="3.30.70.1520">
    <property type="entry name" value="Heterotetrameric sarcosine oxidase"/>
    <property type="match status" value="1"/>
</dbReference>
<comment type="caution">
    <text evidence="1">The sequence shown here is derived from an EMBL/GenBank/DDBJ whole genome shotgun (WGS) entry which is preliminary data.</text>
</comment>
<keyword evidence="2" id="KW-1185">Reference proteome</keyword>
<sequence>MSIRRGSACVSEMMMTDCTSLAKLLIRAEPGGAHDVALGVPLGRAVRVQDGVLAVRTVPDAWMLLTSPDSLGLVQRRMQTLADGTFASVVDVSHGYTLARLTGTGAASVLARVCSMNLTHRAMPDGTAFRTLVAGVVATVIRDDENAAASYLVQCDRSYGRYMMDVLTDAAAGAAVTRH</sequence>
<dbReference type="InterPro" id="IPR027266">
    <property type="entry name" value="TrmE/GcvT-like"/>
</dbReference>
<protein>
    <recommendedName>
        <fullName evidence="3">Sarcosine oxidase subunit gamma</fullName>
    </recommendedName>
</protein>
<dbReference type="EMBL" id="WLZY01000002">
    <property type="protein sequence ID" value="NDL57228.1"/>
    <property type="molecule type" value="Genomic_DNA"/>
</dbReference>
<dbReference type="SUPFAM" id="SSF103025">
    <property type="entry name" value="Folate-binding domain"/>
    <property type="match status" value="1"/>
</dbReference>
<gene>
    <name evidence="1" type="ORF">F7O44_09120</name>
</gene>
<evidence type="ECO:0000313" key="2">
    <source>
        <dbReference type="Proteomes" id="UP000460435"/>
    </source>
</evidence>
<dbReference type="AlphaFoldDB" id="A0A7K3M472"/>